<evidence type="ECO:0000313" key="10">
    <source>
        <dbReference type="EMBL" id="MQL80861.1"/>
    </source>
</evidence>
<evidence type="ECO:0000256" key="1">
    <source>
        <dbReference type="ARBA" id="ARBA00004141"/>
    </source>
</evidence>
<evidence type="ECO:0000256" key="2">
    <source>
        <dbReference type="ARBA" id="ARBA00022692"/>
    </source>
</evidence>
<evidence type="ECO:0000256" key="4">
    <source>
        <dbReference type="ARBA" id="ARBA00022989"/>
    </source>
</evidence>
<dbReference type="Pfam" id="PF00654">
    <property type="entry name" value="Voltage_CLC"/>
    <property type="match status" value="1"/>
</dbReference>
<dbReference type="AlphaFoldDB" id="A0A843UBQ0"/>
<feature type="transmembrane region" description="Helical" evidence="9">
    <location>
        <begin position="127"/>
        <end position="151"/>
    </location>
</feature>
<dbReference type="InterPro" id="IPR001807">
    <property type="entry name" value="ClC"/>
</dbReference>
<accession>A0A843UBQ0</accession>
<dbReference type="Gene3D" id="1.10.3080.10">
    <property type="entry name" value="Clc chloride channel"/>
    <property type="match status" value="1"/>
</dbReference>
<keyword evidence="7" id="KW-0813">Transport</keyword>
<dbReference type="PRINTS" id="PR00762">
    <property type="entry name" value="CLCHANNEL"/>
</dbReference>
<proteinExistence type="predicted"/>
<gene>
    <name evidence="10" type="ORF">Taro_013311</name>
</gene>
<dbReference type="InterPro" id="IPR051280">
    <property type="entry name" value="Cl-channel/antiporter"/>
</dbReference>
<dbReference type="Proteomes" id="UP000652761">
    <property type="component" value="Unassembled WGS sequence"/>
</dbReference>
<keyword evidence="5" id="KW-0129">CBS domain</keyword>
<dbReference type="EMBL" id="NMUH01000530">
    <property type="protein sequence ID" value="MQL80861.1"/>
    <property type="molecule type" value="Genomic_DNA"/>
</dbReference>
<feature type="region of interest" description="Disordered" evidence="8">
    <location>
        <begin position="1"/>
        <end position="47"/>
    </location>
</feature>
<dbReference type="GO" id="GO:0005247">
    <property type="term" value="F:voltage-gated chloride channel activity"/>
    <property type="evidence" value="ECO:0007669"/>
    <property type="project" value="InterPro"/>
</dbReference>
<dbReference type="SUPFAM" id="SSF81340">
    <property type="entry name" value="Clc chloride channel"/>
    <property type="match status" value="1"/>
</dbReference>
<feature type="transmembrane region" description="Helical" evidence="9">
    <location>
        <begin position="322"/>
        <end position="341"/>
    </location>
</feature>
<keyword evidence="2 9" id="KW-0812">Transmembrane</keyword>
<dbReference type="InterPro" id="IPR014743">
    <property type="entry name" value="Cl-channel_core"/>
</dbReference>
<dbReference type="GO" id="GO:0009705">
    <property type="term" value="C:plant-type vacuole membrane"/>
    <property type="evidence" value="ECO:0007669"/>
    <property type="project" value="TreeGrafter"/>
</dbReference>
<dbReference type="OrthoDB" id="779802at2759"/>
<reference evidence="10" key="1">
    <citation type="submission" date="2017-07" db="EMBL/GenBank/DDBJ databases">
        <title>Taro Niue Genome Assembly and Annotation.</title>
        <authorList>
            <person name="Atibalentja N."/>
            <person name="Keating K."/>
            <person name="Fields C.J."/>
        </authorList>
    </citation>
    <scope>NUCLEOTIDE SEQUENCE</scope>
    <source>
        <strain evidence="10">Niue_2</strain>
        <tissue evidence="10">Leaf</tissue>
    </source>
</reference>
<evidence type="ECO:0000256" key="5">
    <source>
        <dbReference type="ARBA" id="ARBA00023122"/>
    </source>
</evidence>
<keyword evidence="7" id="KW-0868">Chloride</keyword>
<feature type="compositionally biased region" description="Basic and acidic residues" evidence="8">
    <location>
        <begin position="28"/>
        <end position="47"/>
    </location>
</feature>
<sequence>METGGPRGGEGEGIHTQELAEPLLGRNGCRDSSEEPEKQQRREEPPDKCCVIPGLFPGDGEWRLGSEENVLRLRRSARNNTSQLAIIGSNVCPIESLDYEIIENDGFFQQGQEWRGRESGQIFQYLIFKWTLCFLLGLATGGVGFFVNLAVENVAGVKFVVTSNLMLSGHFALSFAVFAGANFVLLMTAAVMTAYFAPTAAGSGIPELKAYLNGVDAPDILSLRTLVVKIIGSILAVSSSLNVGKAGPLIQTGGCIASLLGQGGSKRYHLTCKWLRYFKNDRDRRDLVTCGSAAGAAAAFRAPVGGVLFALEAVSSWWRSALLWRSFFTTAVVAVVLRALIDVCRSGKVQSTNCFLPAVFQYSHPVVSLDYHGLHIADLALLVQRKSARP</sequence>
<protein>
    <submittedName>
        <fullName evidence="10">Uncharacterized protein</fullName>
    </submittedName>
</protein>
<feature type="transmembrane region" description="Helical" evidence="9">
    <location>
        <begin position="171"/>
        <end position="197"/>
    </location>
</feature>
<dbReference type="PANTHER" id="PTHR11689">
    <property type="entry name" value="CHLORIDE CHANNEL PROTEIN CLC FAMILY MEMBER"/>
    <property type="match status" value="1"/>
</dbReference>
<feature type="transmembrane region" description="Helical" evidence="9">
    <location>
        <begin position="287"/>
        <end position="310"/>
    </location>
</feature>
<evidence type="ECO:0000256" key="9">
    <source>
        <dbReference type="SAM" id="Phobius"/>
    </source>
</evidence>
<keyword evidence="11" id="KW-1185">Reference proteome</keyword>
<dbReference type="PANTHER" id="PTHR11689:SF92">
    <property type="entry name" value="CHLORIDE CHANNEL-LIKE PROTEIN CLC-G-RELATED"/>
    <property type="match status" value="1"/>
</dbReference>
<keyword evidence="7" id="KW-0407">Ion channel</keyword>
<evidence type="ECO:0000256" key="6">
    <source>
        <dbReference type="ARBA" id="ARBA00023136"/>
    </source>
</evidence>
<name>A0A843UBQ0_COLES</name>
<keyword evidence="6 9" id="KW-0472">Membrane</keyword>
<keyword evidence="7" id="KW-0869">Chloride channel</keyword>
<comment type="subcellular location">
    <subcellularLocation>
        <location evidence="1">Membrane</location>
        <topology evidence="1">Multi-pass membrane protein</topology>
    </subcellularLocation>
</comment>
<evidence type="ECO:0000256" key="8">
    <source>
        <dbReference type="SAM" id="MobiDB-lite"/>
    </source>
</evidence>
<evidence type="ECO:0000256" key="3">
    <source>
        <dbReference type="ARBA" id="ARBA00022737"/>
    </source>
</evidence>
<keyword evidence="3" id="KW-0677">Repeat</keyword>
<dbReference type="PRINTS" id="PR01120">
    <property type="entry name" value="CLCHANNELPLT"/>
</dbReference>
<evidence type="ECO:0000256" key="7">
    <source>
        <dbReference type="ARBA" id="ARBA00023173"/>
    </source>
</evidence>
<evidence type="ECO:0000313" key="11">
    <source>
        <dbReference type="Proteomes" id="UP000652761"/>
    </source>
</evidence>
<dbReference type="InterPro" id="IPR002251">
    <property type="entry name" value="Cl_channel_pln"/>
</dbReference>
<dbReference type="GO" id="GO:0034707">
    <property type="term" value="C:chloride channel complex"/>
    <property type="evidence" value="ECO:0007669"/>
    <property type="project" value="UniProtKB-KW"/>
</dbReference>
<organism evidence="10 11">
    <name type="scientific">Colocasia esculenta</name>
    <name type="common">Wild taro</name>
    <name type="synonym">Arum esculentum</name>
    <dbReference type="NCBI Taxonomy" id="4460"/>
    <lineage>
        <taxon>Eukaryota</taxon>
        <taxon>Viridiplantae</taxon>
        <taxon>Streptophyta</taxon>
        <taxon>Embryophyta</taxon>
        <taxon>Tracheophyta</taxon>
        <taxon>Spermatophyta</taxon>
        <taxon>Magnoliopsida</taxon>
        <taxon>Liliopsida</taxon>
        <taxon>Araceae</taxon>
        <taxon>Aroideae</taxon>
        <taxon>Colocasieae</taxon>
        <taxon>Colocasia</taxon>
    </lineage>
</organism>
<keyword evidence="4 9" id="KW-1133">Transmembrane helix</keyword>
<comment type="caution">
    <text evidence="10">The sequence shown here is derived from an EMBL/GenBank/DDBJ whole genome shotgun (WGS) entry which is preliminary data.</text>
</comment>
<keyword evidence="7" id="KW-0406">Ion transport</keyword>